<dbReference type="Gene3D" id="1.10.10.10">
    <property type="entry name" value="Winged helix-like DNA-binding domain superfamily/Winged helix DNA-binding domain"/>
    <property type="match status" value="1"/>
</dbReference>
<dbReference type="Gene3D" id="3.40.190.10">
    <property type="entry name" value="Periplasmic binding protein-like II"/>
    <property type="match status" value="2"/>
</dbReference>
<dbReference type="GO" id="GO:0003677">
    <property type="term" value="F:DNA binding"/>
    <property type="evidence" value="ECO:0007669"/>
    <property type="project" value="UniProtKB-KW"/>
</dbReference>
<name>A0A1I0YS52_9RHOB</name>
<protein>
    <submittedName>
        <fullName evidence="7">LysR family transcriptional regulator, hydrogen peroxide-inducible genes activator</fullName>
    </submittedName>
</protein>
<dbReference type="EMBL" id="FOJU01000007">
    <property type="protein sequence ID" value="SFB15646.1"/>
    <property type="molecule type" value="Genomic_DNA"/>
</dbReference>
<dbReference type="CDD" id="cd08411">
    <property type="entry name" value="PBP2_OxyR"/>
    <property type="match status" value="1"/>
</dbReference>
<dbReference type="PRINTS" id="PR00039">
    <property type="entry name" value="HTHLYSR"/>
</dbReference>
<dbReference type="Pfam" id="PF00126">
    <property type="entry name" value="HTH_1"/>
    <property type="match status" value="1"/>
</dbReference>
<dbReference type="GO" id="GO:0003700">
    <property type="term" value="F:DNA-binding transcription factor activity"/>
    <property type="evidence" value="ECO:0007669"/>
    <property type="project" value="InterPro"/>
</dbReference>
<evidence type="ECO:0000313" key="8">
    <source>
        <dbReference type="Proteomes" id="UP000198796"/>
    </source>
</evidence>
<reference evidence="7 8" key="1">
    <citation type="submission" date="2016-10" db="EMBL/GenBank/DDBJ databases">
        <authorList>
            <person name="de Groot N.N."/>
        </authorList>
    </citation>
    <scope>NUCLEOTIDE SEQUENCE [LARGE SCALE GENOMIC DNA]</scope>
    <source>
        <strain evidence="7 8">DSM 29316</strain>
    </source>
</reference>
<dbReference type="FunFam" id="1.10.10.10:FF:000001">
    <property type="entry name" value="LysR family transcriptional regulator"/>
    <property type="match status" value="1"/>
</dbReference>
<dbReference type="AlphaFoldDB" id="A0A1I0YS52"/>
<evidence type="ECO:0000259" key="6">
    <source>
        <dbReference type="PROSITE" id="PS50931"/>
    </source>
</evidence>
<gene>
    <name evidence="7" type="ORF">SAMN05421688_3280</name>
</gene>
<keyword evidence="3" id="KW-0238">DNA-binding</keyword>
<dbReference type="InterPro" id="IPR036388">
    <property type="entry name" value="WH-like_DNA-bd_sf"/>
</dbReference>
<evidence type="ECO:0000256" key="3">
    <source>
        <dbReference type="ARBA" id="ARBA00023125"/>
    </source>
</evidence>
<dbReference type="PANTHER" id="PTHR30346">
    <property type="entry name" value="TRANSCRIPTIONAL DUAL REGULATOR HCAR-RELATED"/>
    <property type="match status" value="1"/>
</dbReference>
<dbReference type="PROSITE" id="PS50931">
    <property type="entry name" value="HTH_LYSR"/>
    <property type="match status" value="1"/>
</dbReference>
<dbReference type="Proteomes" id="UP000198796">
    <property type="component" value="Unassembled WGS sequence"/>
</dbReference>
<proteinExistence type="inferred from homology"/>
<evidence type="ECO:0000256" key="4">
    <source>
        <dbReference type="ARBA" id="ARBA00023159"/>
    </source>
</evidence>
<dbReference type="SUPFAM" id="SSF46785">
    <property type="entry name" value="Winged helix' DNA-binding domain"/>
    <property type="match status" value="1"/>
</dbReference>
<dbReference type="RefSeq" id="WP_092066817.1">
    <property type="nucleotide sequence ID" value="NZ_FOJU01000007.1"/>
</dbReference>
<organism evidence="7 8">
    <name type="scientific">Poseidonocella pacifica</name>
    <dbReference type="NCBI Taxonomy" id="871651"/>
    <lineage>
        <taxon>Bacteria</taxon>
        <taxon>Pseudomonadati</taxon>
        <taxon>Pseudomonadota</taxon>
        <taxon>Alphaproteobacteria</taxon>
        <taxon>Rhodobacterales</taxon>
        <taxon>Roseobacteraceae</taxon>
        <taxon>Poseidonocella</taxon>
    </lineage>
</organism>
<feature type="domain" description="HTH lysR-type" evidence="6">
    <location>
        <begin position="3"/>
        <end position="60"/>
    </location>
</feature>
<dbReference type="STRING" id="871651.SAMN05421688_3280"/>
<dbReference type="InterPro" id="IPR000847">
    <property type="entry name" value="LysR_HTH_N"/>
</dbReference>
<comment type="similarity">
    <text evidence="1">Belongs to the LysR transcriptional regulatory family.</text>
</comment>
<keyword evidence="4" id="KW-0010">Activator</keyword>
<accession>A0A1I0YS52</accession>
<dbReference type="PANTHER" id="PTHR30346:SF26">
    <property type="entry name" value="HYDROGEN PEROXIDE-INDUCIBLE GENES ACTIVATOR"/>
    <property type="match status" value="1"/>
</dbReference>
<dbReference type="GO" id="GO:0032993">
    <property type="term" value="C:protein-DNA complex"/>
    <property type="evidence" value="ECO:0007669"/>
    <property type="project" value="TreeGrafter"/>
</dbReference>
<keyword evidence="2" id="KW-0805">Transcription regulation</keyword>
<evidence type="ECO:0000256" key="5">
    <source>
        <dbReference type="ARBA" id="ARBA00023163"/>
    </source>
</evidence>
<dbReference type="SUPFAM" id="SSF53850">
    <property type="entry name" value="Periplasmic binding protein-like II"/>
    <property type="match status" value="1"/>
</dbReference>
<evidence type="ECO:0000313" key="7">
    <source>
        <dbReference type="EMBL" id="SFB15646.1"/>
    </source>
</evidence>
<evidence type="ECO:0000256" key="1">
    <source>
        <dbReference type="ARBA" id="ARBA00009437"/>
    </source>
</evidence>
<dbReference type="OrthoDB" id="9775392at2"/>
<dbReference type="InterPro" id="IPR005119">
    <property type="entry name" value="LysR_subst-bd"/>
</dbReference>
<dbReference type="Pfam" id="PF03466">
    <property type="entry name" value="LysR_substrate"/>
    <property type="match status" value="1"/>
</dbReference>
<evidence type="ECO:0000256" key="2">
    <source>
        <dbReference type="ARBA" id="ARBA00023015"/>
    </source>
</evidence>
<sequence length="307" mass="32706">MAVTLRQLEYFIALARHGNFGRAAAEVHVSQPALSVQIRDLERHLGGPLVERKARSAVLTSFGRQALAYAERIISEVAQLEEAARWRGGLAGHLRLGIIPTVAPYILPGALEALRTRDISLDVQVTEAKTERLIRDLHSGALDAIVIAVPFGHAGLVEETLFEDRFLLAGSAGRLDAVGGGAEALRPASIGQSQLLLLEDGHCLTDQALEVCSVDRGAGQINLGASSLGTLCRMVEAGFGLTLLPELALAAESTAAPRMETRRFVGDEPAREIGLVRRAGSVDDGWFTDLADVLRSVGEALVAQTRA</sequence>
<keyword evidence="5" id="KW-0804">Transcription</keyword>
<keyword evidence="8" id="KW-1185">Reference proteome</keyword>
<dbReference type="InterPro" id="IPR036390">
    <property type="entry name" value="WH_DNA-bd_sf"/>
</dbReference>